<organism evidence="1 2">
    <name type="scientific">Bremerella cremea</name>
    <dbReference type="NCBI Taxonomy" id="1031537"/>
    <lineage>
        <taxon>Bacteria</taxon>
        <taxon>Pseudomonadati</taxon>
        <taxon>Planctomycetota</taxon>
        <taxon>Planctomycetia</taxon>
        <taxon>Pirellulales</taxon>
        <taxon>Pirellulaceae</taxon>
        <taxon>Bremerella</taxon>
    </lineage>
</organism>
<accession>A0A368KN34</accession>
<evidence type="ECO:0000313" key="1">
    <source>
        <dbReference type="EMBL" id="RCS44653.1"/>
    </source>
</evidence>
<dbReference type="InterPro" id="IPR002514">
    <property type="entry name" value="Transposase_8"/>
</dbReference>
<proteinExistence type="predicted"/>
<dbReference type="RefSeq" id="WP_114370202.1">
    <property type="nucleotide sequence ID" value="NZ_QPEX01000034.1"/>
</dbReference>
<dbReference type="AlphaFoldDB" id="A0A368KN34"/>
<name>A0A368KN34_9BACT</name>
<sequence length="47" mass="5358">MDEQAKKKRPTCSDEFKEYAVRLVVVEGYSFKKACQTVDVCEAALRS</sequence>
<dbReference type="GO" id="GO:0003677">
    <property type="term" value="F:DNA binding"/>
    <property type="evidence" value="ECO:0007669"/>
    <property type="project" value="InterPro"/>
</dbReference>
<dbReference type="GO" id="GO:0006313">
    <property type="term" value="P:DNA transposition"/>
    <property type="evidence" value="ECO:0007669"/>
    <property type="project" value="InterPro"/>
</dbReference>
<reference evidence="1 2" key="1">
    <citation type="submission" date="2018-07" db="EMBL/GenBank/DDBJ databases">
        <title>Comparative genomes isolates from brazilian mangrove.</title>
        <authorList>
            <person name="De Araujo J.E."/>
            <person name="Taketani R.G."/>
            <person name="Silva M.C.P."/>
            <person name="Lourenco M.V."/>
            <person name="Oliveira V.M."/>
            <person name="Andreote F.D."/>
        </authorList>
    </citation>
    <scope>NUCLEOTIDE SEQUENCE [LARGE SCALE GENOMIC DNA]</scope>
    <source>
        <strain evidence="1 2">HEX PRIS-MGV</strain>
    </source>
</reference>
<comment type="caution">
    <text evidence="1">The sequence shown here is derived from an EMBL/GenBank/DDBJ whole genome shotgun (WGS) entry which is preliminary data.</text>
</comment>
<gene>
    <name evidence="1" type="ORF">DTL42_17170</name>
</gene>
<dbReference type="Proteomes" id="UP000253562">
    <property type="component" value="Unassembled WGS sequence"/>
</dbReference>
<dbReference type="EMBL" id="QPEX01000034">
    <property type="protein sequence ID" value="RCS44653.1"/>
    <property type="molecule type" value="Genomic_DNA"/>
</dbReference>
<dbReference type="GO" id="GO:0004803">
    <property type="term" value="F:transposase activity"/>
    <property type="evidence" value="ECO:0007669"/>
    <property type="project" value="InterPro"/>
</dbReference>
<protein>
    <submittedName>
        <fullName evidence="1">Transposase</fullName>
    </submittedName>
</protein>
<dbReference type="OrthoDB" id="217723at2"/>
<evidence type="ECO:0000313" key="2">
    <source>
        <dbReference type="Proteomes" id="UP000253562"/>
    </source>
</evidence>
<dbReference type="Pfam" id="PF01527">
    <property type="entry name" value="HTH_Tnp_1"/>
    <property type="match status" value="1"/>
</dbReference>